<dbReference type="Proteomes" id="UP000240608">
    <property type="component" value="Unassembled WGS sequence"/>
</dbReference>
<dbReference type="HAMAP" id="MF_00063">
    <property type="entry name" value="CysH"/>
    <property type="match status" value="1"/>
</dbReference>
<keyword evidence="2 4" id="KW-0560">Oxidoreductase</keyword>
<evidence type="ECO:0000313" key="6">
    <source>
        <dbReference type="EMBL" id="PTB97542.1"/>
    </source>
</evidence>
<dbReference type="GO" id="GO:0043866">
    <property type="term" value="F:adenylyl-sulfate reductase (thioredoxin) activity"/>
    <property type="evidence" value="ECO:0007669"/>
    <property type="project" value="UniProtKB-EC"/>
</dbReference>
<dbReference type="GO" id="GO:0051539">
    <property type="term" value="F:4 iron, 4 sulfur cluster binding"/>
    <property type="evidence" value="ECO:0007669"/>
    <property type="project" value="UniProtKB-UniRule"/>
</dbReference>
<evidence type="ECO:0000256" key="2">
    <source>
        <dbReference type="ARBA" id="ARBA00023002"/>
    </source>
</evidence>
<feature type="active site" description="Nucleophile; cysteine thiosulfonate intermediate" evidence="4">
    <location>
        <position position="215"/>
    </location>
</feature>
<dbReference type="AlphaFoldDB" id="A0A2T4DUQ6"/>
<comment type="cofactor">
    <cofactor evidence="4">
        <name>[4Fe-4S] cluster</name>
        <dbReference type="ChEBI" id="CHEBI:49883"/>
    </cofactor>
    <text evidence="4">Binds 1 [4Fe-4S] cluster per subunit.</text>
</comment>
<feature type="binding site" evidence="4">
    <location>
        <position position="196"/>
    </location>
    <ligand>
        <name>[4Fe-4S] cluster</name>
        <dbReference type="ChEBI" id="CHEBI:49883"/>
    </ligand>
</feature>
<sequence>MGNYSGSSWPDFKSYTIEERVRWVFDHYAEEEILMTSSFGSSSALLLHLIHKISPDHPICFLDTGYHFKETLDYKNKLEQQLNLNVKTIAAPKNKHRFTQRNFTYRHNQDLCCFINKVEPLAALKAQHKVWLSGLFKYQNENRKQLAFFDRKQDILKVYPLLDMTPEEVHTYFFIHQLPSHELVAKGYSSIGCTHCTVKGSGREGRWAGSAKVECGIHL</sequence>
<comment type="subcellular location">
    <subcellularLocation>
        <location evidence="4">Cytoplasm</location>
    </subcellularLocation>
</comment>
<dbReference type="SUPFAM" id="SSF52402">
    <property type="entry name" value="Adenine nucleotide alpha hydrolases-like"/>
    <property type="match status" value="1"/>
</dbReference>
<feature type="binding site" evidence="4">
    <location>
        <position position="112"/>
    </location>
    <ligand>
        <name>[4Fe-4S] cluster</name>
        <dbReference type="ChEBI" id="CHEBI:49883"/>
    </ligand>
</feature>
<comment type="similarity">
    <text evidence="1 4">Belongs to the PAPS reductase family. CysH subfamily.</text>
</comment>
<feature type="binding site" evidence="4">
    <location>
        <position position="193"/>
    </location>
    <ligand>
        <name>[4Fe-4S] cluster</name>
        <dbReference type="ChEBI" id="CHEBI:49883"/>
    </ligand>
</feature>
<accession>A0A2T4DUQ6</accession>
<dbReference type="InterPro" id="IPR014729">
    <property type="entry name" value="Rossmann-like_a/b/a_fold"/>
</dbReference>
<organism evidence="6 7">
    <name type="scientific">Marivirga lumbricoides</name>
    <dbReference type="NCBI Taxonomy" id="1046115"/>
    <lineage>
        <taxon>Bacteria</taxon>
        <taxon>Pseudomonadati</taxon>
        <taxon>Bacteroidota</taxon>
        <taxon>Cytophagia</taxon>
        <taxon>Cytophagales</taxon>
        <taxon>Marivirgaceae</taxon>
        <taxon>Marivirga</taxon>
    </lineage>
</organism>
<feature type="binding site" evidence="4">
    <location>
        <position position="113"/>
    </location>
    <ligand>
        <name>[4Fe-4S] cluster</name>
        <dbReference type="ChEBI" id="CHEBI:49883"/>
    </ligand>
</feature>
<dbReference type="Gene3D" id="3.40.50.620">
    <property type="entry name" value="HUPs"/>
    <property type="match status" value="1"/>
</dbReference>
<dbReference type="PIRSF" id="PIRSF000857">
    <property type="entry name" value="PAPS_reductase"/>
    <property type="match status" value="1"/>
</dbReference>
<dbReference type="NCBIfam" id="TIGR00434">
    <property type="entry name" value="cysH"/>
    <property type="match status" value="1"/>
</dbReference>
<dbReference type="InterPro" id="IPR002500">
    <property type="entry name" value="PAPS_reduct_dom"/>
</dbReference>
<keyword evidence="4" id="KW-0479">Metal-binding</keyword>
<dbReference type="EC" id="1.8.4.10" evidence="4"/>
<dbReference type="NCBIfam" id="NF002537">
    <property type="entry name" value="PRK02090.1"/>
    <property type="match status" value="1"/>
</dbReference>
<comment type="catalytic activity">
    <reaction evidence="4">
        <text>[thioredoxin]-disulfide + sulfite + AMP + 2 H(+) = adenosine 5'-phosphosulfate + [thioredoxin]-dithiol</text>
        <dbReference type="Rhea" id="RHEA:21976"/>
        <dbReference type="Rhea" id="RHEA-COMP:10698"/>
        <dbReference type="Rhea" id="RHEA-COMP:10700"/>
        <dbReference type="ChEBI" id="CHEBI:15378"/>
        <dbReference type="ChEBI" id="CHEBI:17359"/>
        <dbReference type="ChEBI" id="CHEBI:29950"/>
        <dbReference type="ChEBI" id="CHEBI:50058"/>
        <dbReference type="ChEBI" id="CHEBI:58243"/>
        <dbReference type="ChEBI" id="CHEBI:456215"/>
        <dbReference type="EC" id="1.8.4.10"/>
    </reaction>
</comment>
<gene>
    <name evidence="4" type="primary">cysH</name>
    <name evidence="6" type="ORF">C9994_02330</name>
</gene>
<evidence type="ECO:0000256" key="4">
    <source>
        <dbReference type="HAMAP-Rule" id="MF_00063"/>
    </source>
</evidence>
<evidence type="ECO:0000259" key="5">
    <source>
        <dbReference type="Pfam" id="PF01507"/>
    </source>
</evidence>
<dbReference type="GO" id="GO:0019379">
    <property type="term" value="P:sulfate assimilation, phosphoadenylyl sulfate reduction by phosphoadenylyl-sulfate reductase (thioredoxin)"/>
    <property type="evidence" value="ECO:0007669"/>
    <property type="project" value="UniProtKB-UniRule"/>
</dbReference>
<evidence type="ECO:0000256" key="3">
    <source>
        <dbReference type="ARBA" id="ARBA00024327"/>
    </source>
</evidence>
<keyword evidence="4" id="KW-0411">Iron-sulfur</keyword>
<comment type="caution">
    <text evidence="6">The sequence shown here is derived from an EMBL/GenBank/DDBJ whole genome shotgun (WGS) entry which is preliminary data.</text>
</comment>
<evidence type="ECO:0000313" key="7">
    <source>
        <dbReference type="Proteomes" id="UP000240608"/>
    </source>
</evidence>
<dbReference type="PANTHER" id="PTHR46509:SF1">
    <property type="entry name" value="PHOSPHOADENOSINE PHOSPHOSULFATE REDUCTASE"/>
    <property type="match status" value="1"/>
</dbReference>
<protein>
    <recommendedName>
        <fullName evidence="4">Adenosine 5'-phosphosulfate reductase</fullName>
        <shortName evidence="4">APS reductase</shortName>
        <ecNumber evidence="4">1.8.4.10</ecNumber>
    </recommendedName>
    <alternativeName>
        <fullName evidence="4">5'-adenylylsulfate reductase</fullName>
    </alternativeName>
    <alternativeName>
        <fullName evidence="4">Thioredoxin-dependent 5'-adenylylsulfate reductase</fullName>
    </alternativeName>
</protein>
<dbReference type="PANTHER" id="PTHR46509">
    <property type="entry name" value="PHOSPHOADENOSINE PHOSPHOSULFATE REDUCTASE"/>
    <property type="match status" value="1"/>
</dbReference>
<dbReference type="InterPro" id="IPR004511">
    <property type="entry name" value="PAPS/APS_Rdtase"/>
</dbReference>
<comment type="function">
    <text evidence="4">Catalyzes the formation of sulfite from adenosine 5'-phosphosulfate (APS) using thioredoxin as an electron donor.</text>
</comment>
<comment type="pathway">
    <text evidence="3 4">Sulfur metabolism; hydrogen sulfide biosynthesis; sulfite from sulfate.</text>
</comment>
<proteinExistence type="inferred from homology"/>
<dbReference type="GO" id="GO:0005737">
    <property type="term" value="C:cytoplasm"/>
    <property type="evidence" value="ECO:0007669"/>
    <property type="project" value="UniProtKB-SubCell"/>
</dbReference>
<dbReference type="EMBL" id="PYVU01000011">
    <property type="protein sequence ID" value="PTB97542.1"/>
    <property type="molecule type" value="Genomic_DNA"/>
</dbReference>
<dbReference type="Pfam" id="PF01507">
    <property type="entry name" value="PAPS_reduct"/>
    <property type="match status" value="1"/>
</dbReference>
<dbReference type="GO" id="GO:0046872">
    <property type="term" value="F:metal ion binding"/>
    <property type="evidence" value="ECO:0007669"/>
    <property type="project" value="UniProtKB-KW"/>
</dbReference>
<reference evidence="6 7" key="1">
    <citation type="submission" date="2018-03" db="EMBL/GenBank/DDBJ databases">
        <title>Cross-interface Injection: A General Nanoliter Liquid Handling Method Applied to Single Cells Genome Amplification Automated Nanoliter Liquid Handling Applied to Single Cell Multiple Displacement Amplification.</title>
        <authorList>
            <person name="Yun J."/>
            <person name="Xu P."/>
            <person name="Xu J."/>
            <person name="Dai X."/>
            <person name="Wang Y."/>
            <person name="Zheng X."/>
            <person name="Cao C."/>
            <person name="Yi Q."/>
            <person name="Zhu Y."/>
            <person name="Wang L."/>
            <person name="Dong Z."/>
            <person name="Huang Y."/>
            <person name="Huang L."/>
            <person name="Du W."/>
        </authorList>
    </citation>
    <scope>NUCLEOTIDE SEQUENCE [LARGE SCALE GENOMIC DNA]</scope>
    <source>
        <strain evidence="6 7">Z-D1-2</strain>
    </source>
</reference>
<feature type="domain" description="Phosphoadenosine phosphosulphate reductase" evidence="5">
    <location>
        <begin position="33"/>
        <end position="198"/>
    </location>
</feature>
<dbReference type="GO" id="GO:0004604">
    <property type="term" value="F:phosphoadenylyl-sulfate reductase (thioredoxin) activity"/>
    <property type="evidence" value="ECO:0007669"/>
    <property type="project" value="UniProtKB-UniRule"/>
</dbReference>
<dbReference type="GO" id="GO:0070814">
    <property type="term" value="P:hydrogen sulfide biosynthetic process"/>
    <property type="evidence" value="ECO:0007669"/>
    <property type="project" value="UniProtKB-UniRule"/>
</dbReference>
<name>A0A2T4DUQ6_9BACT</name>
<keyword evidence="4" id="KW-0963">Cytoplasm</keyword>
<keyword evidence="4" id="KW-0408">Iron</keyword>
<evidence type="ECO:0000256" key="1">
    <source>
        <dbReference type="ARBA" id="ARBA00009732"/>
    </source>
</evidence>